<evidence type="ECO:0000313" key="3">
    <source>
        <dbReference type="Proteomes" id="UP000199399"/>
    </source>
</evidence>
<proteinExistence type="predicted"/>
<dbReference type="AlphaFoldDB" id="A0A1G7TZJ3"/>
<accession>A0A1G7TZJ3</accession>
<sequence>MSPPDTDLKKQERRHMGPLIGIALVVIFGIGIIVYWTGEEVATAPEDNSVVEEGATVEGEGTAEVPVAPTE</sequence>
<feature type="transmembrane region" description="Helical" evidence="1">
    <location>
        <begin position="19"/>
        <end position="38"/>
    </location>
</feature>
<reference evidence="3" key="1">
    <citation type="submission" date="2016-10" db="EMBL/GenBank/DDBJ databases">
        <authorList>
            <person name="Varghese N."/>
            <person name="Submissions S."/>
        </authorList>
    </citation>
    <scope>NUCLEOTIDE SEQUENCE [LARGE SCALE GENOMIC DNA]</scope>
    <source>
        <strain evidence="3">DSM 16477</strain>
    </source>
</reference>
<dbReference type="OrthoDB" id="7779177at2"/>
<keyword evidence="1" id="KW-0812">Transmembrane</keyword>
<gene>
    <name evidence="2" type="ORF">SAMN04489759_10787</name>
</gene>
<dbReference type="STRING" id="218672.SAMN04489759_10787"/>
<dbReference type="EMBL" id="FNBP01000007">
    <property type="protein sequence ID" value="SDG39900.1"/>
    <property type="molecule type" value="Genomic_DNA"/>
</dbReference>
<dbReference type="Proteomes" id="UP000199399">
    <property type="component" value="Unassembled WGS sequence"/>
</dbReference>
<keyword evidence="1" id="KW-0472">Membrane</keyword>
<dbReference type="RefSeq" id="WP_093742944.1">
    <property type="nucleotide sequence ID" value="NZ_FNBP01000007.1"/>
</dbReference>
<evidence type="ECO:0000313" key="2">
    <source>
        <dbReference type="EMBL" id="SDG39900.1"/>
    </source>
</evidence>
<keyword evidence="3" id="KW-1185">Reference proteome</keyword>
<protein>
    <submittedName>
        <fullName evidence="2">Uncharacterized protein</fullName>
    </submittedName>
</protein>
<name>A0A1G7TZJ3_9RHOB</name>
<evidence type="ECO:0000256" key="1">
    <source>
        <dbReference type="SAM" id="Phobius"/>
    </source>
</evidence>
<organism evidence="2 3">
    <name type="scientific">Sulfitobacter delicatus</name>
    <dbReference type="NCBI Taxonomy" id="218672"/>
    <lineage>
        <taxon>Bacteria</taxon>
        <taxon>Pseudomonadati</taxon>
        <taxon>Pseudomonadota</taxon>
        <taxon>Alphaproteobacteria</taxon>
        <taxon>Rhodobacterales</taxon>
        <taxon>Roseobacteraceae</taxon>
        <taxon>Sulfitobacter</taxon>
    </lineage>
</organism>
<keyword evidence="1" id="KW-1133">Transmembrane helix</keyword>